<keyword evidence="3" id="KW-1185">Reference proteome</keyword>
<feature type="region of interest" description="Disordered" evidence="1">
    <location>
        <begin position="1"/>
        <end position="72"/>
    </location>
</feature>
<dbReference type="Proteomes" id="UP001501414">
    <property type="component" value="Unassembled WGS sequence"/>
</dbReference>
<proteinExistence type="predicted"/>
<organism evidence="2 3">
    <name type="scientific">Pseudonocardia kongjuensis</name>
    <dbReference type="NCBI Taxonomy" id="102227"/>
    <lineage>
        <taxon>Bacteria</taxon>
        <taxon>Bacillati</taxon>
        <taxon>Actinomycetota</taxon>
        <taxon>Actinomycetes</taxon>
        <taxon>Pseudonocardiales</taxon>
        <taxon>Pseudonocardiaceae</taxon>
        <taxon>Pseudonocardia</taxon>
    </lineage>
</organism>
<comment type="caution">
    <text evidence="2">The sequence shown here is derived from an EMBL/GenBank/DDBJ whole genome shotgun (WGS) entry which is preliminary data.</text>
</comment>
<feature type="compositionally biased region" description="Low complexity" evidence="1">
    <location>
        <begin position="46"/>
        <end position="55"/>
    </location>
</feature>
<name>A0ABN1Y0U8_9PSEU</name>
<accession>A0ABN1Y0U8</accession>
<protein>
    <submittedName>
        <fullName evidence="2">Uncharacterized protein</fullName>
    </submittedName>
</protein>
<gene>
    <name evidence="2" type="ORF">GCM10009613_43530</name>
</gene>
<evidence type="ECO:0000313" key="2">
    <source>
        <dbReference type="EMBL" id="GAA1394830.1"/>
    </source>
</evidence>
<evidence type="ECO:0000256" key="1">
    <source>
        <dbReference type="SAM" id="MobiDB-lite"/>
    </source>
</evidence>
<dbReference type="EMBL" id="BAAAJK010000027">
    <property type="protein sequence ID" value="GAA1394830.1"/>
    <property type="molecule type" value="Genomic_DNA"/>
</dbReference>
<reference evidence="2 3" key="1">
    <citation type="journal article" date="2019" name="Int. J. Syst. Evol. Microbiol.">
        <title>The Global Catalogue of Microorganisms (GCM) 10K type strain sequencing project: providing services to taxonomists for standard genome sequencing and annotation.</title>
        <authorList>
            <consortium name="The Broad Institute Genomics Platform"/>
            <consortium name="The Broad Institute Genome Sequencing Center for Infectious Disease"/>
            <person name="Wu L."/>
            <person name="Ma J."/>
        </authorList>
    </citation>
    <scope>NUCLEOTIDE SEQUENCE [LARGE SCALE GENOMIC DNA]</scope>
    <source>
        <strain evidence="2 3">JCM 11896</strain>
    </source>
</reference>
<evidence type="ECO:0000313" key="3">
    <source>
        <dbReference type="Proteomes" id="UP001501414"/>
    </source>
</evidence>
<sequence>MRRQCVIVSRSPPPTPSQDCGAEAIDGGGAARPCIAGDGGRRDVDAPQAGQSGAGDDQDGTIISKRVPQPQA</sequence>